<evidence type="ECO:0000313" key="1">
    <source>
        <dbReference type="EMBL" id="CAD2161388.1"/>
    </source>
</evidence>
<dbReference type="EMBL" id="CAJEWN010000085">
    <property type="protein sequence ID" value="CAD2161388.1"/>
    <property type="molecule type" value="Genomic_DNA"/>
</dbReference>
<sequence length="48" mass="5545">MKKIQQTLWSEDIKTDPILPLLLFLHCSSTSIASTCDFLKLNFTIFKN</sequence>
<gene>
    <name evidence="1" type="ORF">MENT_LOCUS14814</name>
</gene>
<proteinExistence type="predicted"/>
<dbReference type="AlphaFoldDB" id="A0A6V7ULY4"/>
<evidence type="ECO:0000313" key="2">
    <source>
        <dbReference type="Proteomes" id="UP000580250"/>
    </source>
</evidence>
<dbReference type="Proteomes" id="UP000580250">
    <property type="component" value="Unassembled WGS sequence"/>
</dbReference>
<protein>
    <submittedName>
        <fullName evidence="1">Uncharacterized protein</fullName>
    </submittedName>
</protein>
<name>A0A6V7ULY4_MELEN</name>
<reference evidence="1 2" key="1">
    <citation type="submission" date="2020-08" db="EMBL/GenBank/DDBJ databases">
        <authorList>
            <person name="Koutsovoulos G."/>
            <person name="Danchin GJ E."/>
        </authorList>
    </citation>
    <scope>NUCLEOTIDE SEQUENCE [LARGE SCALE GENOMIC DNA]</scope>
</reference>
<organism evidence="1 2">
    <name type="scientific">Meloidogyne enterolobii</name>
    <name type="common">Root-knot nematode worm</name>
    <name type="synonym">Meloidogyne mayaguensis</name>
    <dbReference type="NCBI Taxonomy" id="390850"/>
    <lineage>
        <taxon>Eukaryota</taxon>
        <taxon>Metazoa</taxon>
        <taxon>Ecdysozoa</taxon>
        <taxon>Nematoda</taxon>
        <taxon>Chromadorea</taxon>
        <taxon>Rhabditida</taxon>
        <taxon>Tylenchina</taxon>
        <taxon>Tylenchomorpha</taxon>
        <taxon>Tylenchoidea</taxon>
        <taxon>Meloidogynidae</taxon>
        <taxon>Meloidogyninae</taxon>
        <taxon>Meloidogyne</taxon>
    </lineage>
</organism>
<accession>A0A6V7ULY4</accession>
<comment type="caution">
    <text evidence="1">The sequence shown here is derived from an EMBL/GenBank/DDBJ whole genome shotgun (WGS) entry which is preliminary data.</text>
</comment>